<accession>A0A6A6UTP6</accession>
<reference evidence="21" key="1">
    <citation type="journal article" date="2020" name="Stud. Mycol.">
        <title>101 Dothideomycetes genomes: a test case for predicting lifestyles and emergence of pathogens.</title>
        <authorList>
            <person name="Haridas S."/>
            <person name="Albert R."/>
            <person name="Binder M."/>
            <person name="Bloem J."/>
            <person name="Labutti K."/>
            <person name="Salamov A."/>
            <person name="Andreopoulos B."/>
            <person name="Baker S."/>
            <person name="Barry K."/>
            <person name="Bills G."/>
            <person name="Bluhm B."/>
            <person name="Cannon C."/>
            <person name="Castanera R."/>
            <person name="Culley D."/>
            <person name="Daum C."/>
            <person name="Ezra D."/>
            <person name="Gonzalez J."/>
            <person name="Henrissat B."/>
            <person name="Kuo A."/>
            <person name="Liang C."/>
            <person name="Lipzen A."/>
            <person name="Lutzoni F."/>
            <person name="Magnuson J."/>
            <person name="Mondo S."/>
            <person name="Nolan M."/>
            <person name="Ohm R."/>
            <person name="Pangilinan J."/>
            <person name="Park H.-J."/>
            <person name="Ramirez L."/>
            <person name="Alfaro M."/>
            <person name="Sun H."/>
            <person name="Tritt A."/>
            <person name="Yoshinaga Y."/>
            <person name="Zwiers L.-H."/>
            <person name="Turgeon B."/>
            <person name="Goodwin S."/>
            <person name="Spatafora J."/>
            <person name="Crous P."/>
            <person name="Grigoriev I."/>
        </authorList>
    </citation>
    <scope>NUCLEOTIDE SEQUENCE</scope>
    <source>
        <strain evidence="21">CBS 115976</strain>
    </source>
</reference>
<feature type="active site" description="Proton donor" evidence="18">
    <location>
        <position position="393"/>
    </location>
</feature>
<dbReference type="PANTHER" id="PTHR20963">
    <property type="entry name" value="MULTIPLE INOSITOL POLYPHOSPHATE PHOSPHATASE-RELATED"/>
    <property type="match status" value="1"/>
</dbReference>
<comment type="subunit">
    <text evidence="3">Monomer.</text>
</comment>
<keyword evidence="6" id="KW-0378">Hydrolase</keyword>
<evidence type="ECO:0000313" key="22">
    <source>
        <dbReference type="Proteomes" id="UP000799302"/>
    </source>
</evidence>
<evidence type="ECO:0000256" key="15">
    <source>
        <dbReference type="ARBA" id="ARBA00043788"/>
    </source>
</evidence>
<evidence type="ECO:0000313" key="21">
    <source>
        <dbReference type="EMBL" id="KAF2674817.1"/>
    </source>
</evidence>
<dbReference type="Gene3D" id="3.40.50.1240">
    <property type="entry name" value="Phosphoglycerate mutase-like"/>
    <property type="match status" value="1"/>
</dbReference>
<name>A0A6A6UTP6_9PEZI</name>
<dbReference type="Pfam" id="PF00328">
    <property type="entry name" value="His_Phos_2"/>
    <property type="match status" value="1"/>
</dbReference>
<protein>
    <recommendedName>
        <fullName evidence="16">Phytase A</fullName>
        <ecNumber evidence="4">3.1.3.8</ecNumber>
    </recommendedName>
    <alternativeName>
        <fullName evidence="17">Histidine acid phosphatase phyA</fullName>
    </alternativeName>
    <alternativeName>
        <fullName evidence="10">Myo-inositol hexakisphosphate phosphohydrolase A</fullName>
    </alternativeName>
    <alternativeName>
        <fullName evidence="9">Myo-inositol-hexaphosphate 3-phosphohydrolase A</fullName>
    </alternativeName>
</protein>
<evidence type="ECO:0000256" key="20">
    <source>
        <dbReference type="SAM" id="Phobius"/>
    </source>
</evidence>
<dbReference type="EMBL" id="MU004230">
    <property type="protein sequence ID" value="KAF2674817.1"/>
    <property type="molecule type" value="Genomic_DNA"/>
</dbReference>
<dbReference type="PROSITE" id="PS00616">
    <property type="entry name" value="HIS_ACID_PHOSPHAT_1"/>
    <property type="match status" value="1"/>
</dbReference>
<keyword evidence="20" id="KW-0812">Transmembrane</keyword>
<keyword evidence="7 19" id="KW-1015">Disulfide bond</keyword>
<evidence type="ECO:0000256" key="16">
    <source>
        <dbReference type="ARBA" id="ARBA00044106"/>
    </source>
</evidence>
<organism evidence="21 22">
    <name type="scientific">Microthyrium microscopicum</name>
    <dbReference type="NCBI Taxonomy" id="703497"/>
    <lineage>
        <taxon>Eukaryota</taxon>
        <taxon>Fungi</taxon>
        <taxon>Dikarya</taxon>
        <taxon>Ascomycota</taxon>
        <taxon>Pezizomycotina</taxon>
        <taxon>Dothideomycetes</taxon>
        <taxon>Dothideomycetes incertae sedis</taxon>
        <taxon>Microthyriales</taxon>
        <taxon>Microthyriaceae</taxon>
        <taxon>Microthyrium</taxon>
    </lineage>
</organism>
<proteinExistence type="inferred from homology"/>
<evidence type="ECO:0000256" key="11">
    <source>
        <dbReference type="ARBA" id="ARBA00043670"/>
    </source>
</evidence>
<feature type="disulfide bond" evidence="19">
    <location>
        <begin position="244"/>
        <end position="501"/>
    </location>
</feature>
<dbReference type="PROSITE" id="PS00778">
    <property type="entry name" value="HIS_ACID_PHOSPHAT_2"/>
    <property type="match status" value="1"/>
</dbReference>
<comment type="catalytic activity">
    <reaction evidence="11">
        <text>1D-myo-inositol 1,2,5,6-tetrakisphosphate + H2O = 1D-myo-inositol 1,2,6-trisphosphate + phosphate</text>
        <dbReference type="Rhea" id="RHEA:77119"/>
        <dbReference type="ChEBI" id="CHEBI:15377"/>
        <dbReference type="ChEBI" id="CHEBI:43474"/>
        <dbReference type="ChEBI" id="CHEBI:195535"/>
        <dbReference type="ChEBI" id="CHEBI:195537"/>
    </reaction>
    <physiologicalReaction direction="left-to-right" evidence="11">
        <dbReference type="Rhea" id="RHEA:77120"/>
    </physiologicalReaction>
</comment>
<dbReference type="InterPro" id="IPR016274">
    <property type="entry name" value="Histidine_acid_Pase_euk"/>
</dbReference>
<dbReference type="OrthoDB" id="6509975at2759"/>
<dbReference type="InterPro" id="IPR000560">
    <property type="entry name" value="His_Pase_clade-2"/>
</dbReference>
<evidence type="ECO:0000256" key="9">
    <source>
        <dbReference type="ARBA" id="ARBA00041857"/>
    </source>
</evidence>
<evidence type="ECO:0000256" key="17">
    <source>
        <dbReference type="ARBA" id="ARBA00044262"/>
    </source>
</evidence>
<dbReference type="GO" id="GO:0003993">
    <property type="term" value="F:acid phosphatase activity"/>
    <property type="evidence" value="ECO:0007669"/>
    <property type="project" value="TreeGrafter"/>
</dbReference>
<dbReference type="InterPro" id="IPR029033">
    <property type="entry name" value="His_PPase_superfam"/>
</dbReference>
<evidence type="ECO:0000256" key="2">
    <source>
        <dbReference type="ARBA" id="ARBA00005375"/>
    </source>
</evidence>
<comment type="catalytic activity">
    <reaction evidence="13">
        <text>1D-myo-inositol 1,2,6-trisphosphate + H2O = 1D-myo-inositol 1,2-bisphosphate + phosphate</text>
        <dbReference type="Rhea" id="RHEA:77131"/>
        <dbReference type="ChEBI" id="CHEBI:15377"/>
        <dbReference type="ChEBI" id="CHEBI:43474"/>
        <dbReference type="ChEBI" id="CHEBI:195537"/>
        <dbReference type="ChEBI" id="CHEBI:195539"/>
    </reaction>
    <physiologicalReaction direction="left-to-right" evidence="13">
        <dbReference type="Rhea" id="RHEA:77132"/>
    </physiologicalReaction>
</comment>
<feature type="disulfide bond" evidence="19">
    <location>
        <begin position="101"/>
        <end position="445"/>
    </location>
</feature>
<feature type="disulfide bond" evidence="19">
    <location>
        <begin position="472"/>
        <end position="480"/>
    </location>
</feature>
<evidence type="ECO:0000256" key="13">
    <source>
        <dbReference type="ARBA" id="ARBA00043721"/>
    </source>
</evidence>
<feature type="disulfide bond" evidence="19">
    <location>
        <begin position="63"/>
        <end position="72"/>
    </location>
</feature>
<evidence type="ECO:0000256" key="8">
    <source>
        <dbReference type="ARBA" id="ARBA00023180"/>
    </source>
</evidence>
<evidence type="ECO:0000256" key="10">
    <source>
        <dbReference type="ARBA" id="ARBA00042300"/>
    </source>
</evidence>
<evidence type="ECO:0000256" key="5">
    <source>
        <dbReference type="ARBA" id="ARBA00022525"/>
    </source>
</evidence>
<keyword evidence="5" id="KW-0964">Secreted</keyword>
<evidence type="ECO:0000256" key="4">
    <source>
        <dbReference type="ARBA" id="ARBA00012632"/>
    </source>
</evidence>
<evidence type="ECO:0000256" key="18">
    <source>
        <dbReference type="PIRSR" id="PIRSR000894-1"/>
    </source>
</evidence>
<evidence type="ECO:0000256" key="19">
    <source>
        <dbReference type="PIRSR" id="PIRSR000894-2"/>
    </source>
</evidence>
<dbReference type="SUPFAM" id="SSF53254">
    <property type="entry name" value="Phosphoglycerate mutase-like"/>
    <property type="match status" value="1"/>
</dbReference>
<dbReference type="AlphaFoldDB" id="A0A6A6UTP6"/>
<feature type="transmembrane region" description="Helical" evidence="20">
    <location>
        <begin position="41"/>
        <end position="59"/>
    </location>
</feature>
<comment type="catalytic activity">
    <reaction evidence="12">
        <text>1D-myo-inositol 1,2-bisphosphate + H2O = 1D-myo-inositol 2-phosphate + phosphate</text>
        <dbReference type="Rhea" id="RHEA:77135"/>
        <dbReference type="ChEBI" id="CHEBI:15377"/>
        <dbReference type="ChEBI" id="CHEBI:43474"/>
        <dbReference type="ChEBI" id="CHEBI:84142"/>
        <dbReference type="ChEBI" id="CHEBI:195539"/>
    </reaction>
    <physiologicalReaction direction="left-to-right" evidence="12">
        <dbReference type="Rhea" id="RHEA:77136"/>
    </physiologicalReaction>
</comment>
<evidence type="ECO:0000256" key="1">
    <source>
        <dbReference type="ARBA" id="ARBA00004613"/>
    </source>
</evidence>
<dbReference type="InterPro" id="IPR033379">
    <property type="entry name" value="Acid_Pase_AS"/>
</dbReference>
<keyword evidence="22" id="KW-1185">Reference proteome</keyword>
<dbReference type="PIRSF" id="PIRSF000894">
    <property type="entry name" value="Acid_phosphatase"/>
    <property type="match status" value="1"/>
</dbReference>
<evidence type="ECO:0000256" key="12">
    <source>
        <dbReference type="ARBA" id="ARBA00043675"/>
    </source>
</evidence>
<dbReference type="Proteomes" id="UP000799302">
    <property type="component" value="Unassembled WGS sequence"/>
</dbReference>
<dbReference type="GO" id="GO:0005576">
    <property type="term" value="C:extracellular region"/>
    <property type="evidence" value="ECO:0007669"/>
    <property type="project" value="UniProtKB-SubCell"/>
</dbReference>
<comment type="subcellular location">
    <subcellularLocation>
        <location evidence="1">Secreted</location>
    </subcellularLocation>
</comment>
<comment type="similarity">
    <text evidence="2">Belongs to the histidine acid phosphatase family.</text>
</comment>
<comment type="catalytic activity">
    <reaction evidence="15">
        <text>1D-myo-inositol hexakisphosphate + H2O = 1D-myo-inositol 1,2,4,5,6-pentakisphosphate + phosphate</text>
        <dbReference type="Rhea" id="RHEA:16989"/>
        <dbReference type="ChEBI" id="CHEBI:15377"/>
        <dbReference type="ChEBI" id="CHEBI:43474"/>
        <dbReference type="ChEBI" id="CHEBI:57798"/>
        <dbReference type="ChEBI" id="CHEBI:58130"/>
        <dbReference type="EC" id="3.1.3.8"/>
    </reaction>
    <physiologicalReaction direction="left-to-right" evidence="15">
        <dbReference type="Rhea" id="RHEA:16990"/>
    </physiologicalReaction>
</comment>
<dbReference type="GO" id="GO:0016158">
    <property type="term" value="F:inositol hexakisphosphate 3-phosphatase activity"/>
    <property type="evidence" value="ECO:0007669"/>
    <property type="project" value="UniProtKB-EC"/>
</dbReference>
<dbReference type="EC" id="3.1.3.8" evidence="4"/>
<evidence type="ECO:0000256" key="3">
    <source>
        <dbReference type="ARBA" id="ARBA00011245"/>
    </source>
</evidence>
<feature type="disulfide bond" evidence="19">
    <location>
        <begin position="295"/>
        <end position="311"/>
    </location>
</feature>
<feature type="active site" description="Nucleophile" evidence="18">
    <location>
        <position position="112"/>
    </location>
</feature>
<dbReference type="PANTHER" id="PTHR20963:SF24">
    <property type="entry name" value="3-PHYTASE B"/>
    <property type="match status" value="1"/>
</dbReference>
<keyword evidence="20" id="KW-1133">Transmembrane helix</keyword>
<sequence>MMSEDKRAEADTPLMDICEPDSNRPAWLDSEQRKSSRWTQIGLVSLTLLVLAGFTVVTGKSKCNTVQKGFNCQGELSHLWGQYSPWFSVKSEISPDIPEKCTVTFAQVLSRHGSRDPTAGATLKYAALIASTKTVVKSFPGKYAFLANYSYTLGADQLNHFGRQELINSGVKFYGRYKNLARKVSPFVRSASQERVVESAQKFAQGYHNALLKDKSHGKDSYPYPIVVISEDSGSNNTLNHGLCTAFENGTVSVGDSAQKKWLSVFGPAIQKRLNNDLKGANYSLSDVVSFMDLCPFETVASPTGVLSSFCVLFTKDEWKAYDYYESLGKFYGYGPGNPLGPTQGVGFTNELIARLTNTAVQDHTSTNHTLDSSASTFPFDKSHVLFADFSHDNDLTGILAALGVYNKTKPLSNSTIETAKQAGGYSASWTVPFASRIYFEKMTCGGKSSGKSNEELVRVIVNDRVLPLEQCKGDKLGRCTLQNFVNSLSFARNGGLWNECFPR</sequence>
<keyword evidence="20" id="KW-0472">Membrane</keyword>
<evidence type="ECO:0000256" key="14">
    <source>
        <dbReference type="ARBA" id="ARBA00043748"/>
    </source>
</evidence>
<keyword evidence="8" id="KW-0325">Glycoprotein</keyword>
<evidence type="ECO:0000256" key="7">
    <source>
        <dbReference type="ARBA" id="ARBA00023157"/>
    </source>
</evidence>
<dbReference type="CDD" id="cd07061">
    <property type="entry name" value="HP_HAP_like"/>
    <property type="match status" value="1"/>
</dbReference>
<gene>
    <name evidence="21" type="ORF">BT63DRAFT_21424</name>
</gene>
<comment type="catalytic activity">
    <reaction evidence="14">
        <text>1D-myo-inositol 1,2,4,5,6-pentakisphosphate + H2O = 1D-myo-inositol 1,2,5,6-tetrakisphosphate + phosphate</text>
        <dbReference type="Rhea" id="RHEA:77115"/>
        <dbReference type="ChEBI" id="CHEBI:15377"/>
        <dbReference type="ChEBI" id="CHEBI:43474"/>
        <dbReference type="ChEBI" id="CHEBI:57798"/>
        <dbReference type="ChEBI" id="CHEBI:195535"/>
    </reaction>
    <physiologicalReaction direction="left-to-right" evidence="14">
        <dbReference type="Rhea" id="RHEA:77116"/>
    </physiologicalReaction>
</comment>
<evidence type="ECO:0000256" key="6">
    <source>
        <dbReference type="ARBA" id="ARBA00022801"/>
    </source>
</evidence>